<keyword evidence="2" id="KW-0812">Transmembrane</keyword>
<keyword evidence="4" id="KW-1185">Reference proteome</keyword>
<proteinExistence type="predicted"/>
<keyword evidence="2" id="KW-1133">Transmembrane helix</keyword>
<dbReference type="InterPro" id="IPR029865">
    <property type="entry name" value="KIAA0319-like"/>
</dbReference>
<sequence length="896" mass="101645">MNRAAANEVSVFDDFHSDIEKSKKINKDRLSKFCPKLFKKENGIGMSSIASVPFEALLAGEFVFPCSSIHSYVHNAYKSKNPAEIADELELLLDKLTDFCRSDSDFEKILNFSLVLSDCFGRLFFDCKSPELNMKLVRMQEKVKNLTSAQFLFAQNMALIKNKAAFVPSFDACSDYIQPMKHFVDSFCLFPMLFCFANYLSAEYSYLDDYQETCKLNAHCPDLMHCKDALCACDVGLSFSHSLSKCERAKENFIDFDIQGPSAVNLSIGKVELKAVIREKWKHLNWTYSWIILNGIDNGRFSGMDGPLLTLTELKPGFVQLTLSVSNDSSEGYMLRDLIITEARVHPIRIVDCDKHTNVDSVRLWLPRDNKLRLCTVTDKAVSYKWVRVDHSLRPIDIFGSASSILELSNFQMANESAPYEFILSVYFEDGHSYNSTVKLFVHEYPQIPVIDVQNLTVNLRADSVMLKAPISNGSADVFLNFTWMQTDGPSRVDLANRHSLSSASIVGPFNASGIYSFRVRAVTIAEDVVEASLFVNVLPEKDVQLRPIVPSNNFSVLLPKKFMFLKSNYCRNGDIFTWEPDGRVPAVMLLQSDFHGQRLFLGHLLPGIFTFRLFCNGQLGNGSSTIVQLEVKRGKEIAPFSLDVAIRREQTDDESFSIREQRNILETMEENLQQHLGGAMILKVDNIFYDSIGRILILRVKIARFLNFGRMEKIMIESKMVSILRNNGTFLERFNVVSVSPTTACYVCENDTLSTSNFFGTIFSFIDGKNSWGVFYACVSIVAVFVLFFKGLHLFWQFQEGERKIIEKLEQTFCAIGWTFATCKGRFSPIPSLRKPKDNSVNKTLMDDSETLLDNELSDSASNYEEEEGEEIHPTKRIKLYFDSPDAQTGRHSTE</sequence>
<dbReference type="Proteomes" id="UP001620626">
    <property type="component" value="Unassembled WGS sequence"/>
</dbReference>
<reference evidence="3 4" key="1">
    <citation type="submission" date="2024-10" db="EMBL/GenBank/DDBJ databases">
        <authorList>
            <person name="Kim D."/>
        </authorList>
    </citation>
    <scope>NUCLEOTIDE SEQUENCE [LARGE SCALE GENOMIC DNA]</scope>
    <source>
        <strain evidence="3">BH-2024</strain>
    </source>
</reference>
<gene>
    <name evidence="3" type="ORF">niasHT_001855</name>
</gene>
<evidence type="ECO:0000313" key="3">
    <source>
        <dbReference type="EMBL" id="KAL3124962.1"/>
    </source>
</evidence>
<feature type="compositionally biased region" description="Acidic residues" evidence="1">
    <location>
        <begin position="849"/>
        <end position="858"/>
    </location>
</feature>
<dbReference type="PANTHER" id="PTHR46182">
    <property type="entry name" value="FI19480P1"/>
    <property type="match status" value="1"/>
</dbReference>
<evidence type="ECO:0000256" key="1">
    <source>
        <dbReference type="SAM" id="MobiDB-lite"/>
    </source>
</evidence>
<feature type="transmembrane region" description="Helical" evidence="2">
    <location>
        <begin position="775"/>
        <end position="797"/>
    </location>
</feature>
<evidence type="ECO:0000256" key="2">
    <source>
        <dbReference type="SAM" id="Phobius"/>
    </source>
</evidence>
<organism evidence="3 4">
    <name type="scientific">Heterodera trifolii</name>
    <dbReference type="NCBI Taxonomy" id="157864"/>
    <lineage>
        <taxon>Eukaryota</taxon>
        <taxon>Metazoa</taxon>
        <taxon>Ecdysozoa</taxon>
        <taxon>Nematoda</taxon>
        <taxon>Chromadorea</taxon>
        <taxon>Rhabditida</taxon>
        <taxon>Tylenchina</taxon>
        <taxon>Tylenchomorpha</taxon>
        <taxon>Tylenchoidea</taxon>
        <taxon>Heteroderidae</taxon>
        <taxon>Heteroderinae</taxon>
        <taxon>Heterodera</taxon>
    </lineage>
</organism>
<protein>
    <recommendedName>
        <fullName evidence="5">PKD/REJ-like domain-containing protein</fullName>
    </recommendedName>
</protein>
<accession>A0ABD2MD25</accession>
<dbReference type="AlphaFoldDB" id="A0ABD2MD25"/>
<keyword evidence="2" id="KW-0472">Membrane</keyword>
<dbReference type="PANTHER" id="PTHR46182:SF2">
    <property type="entry name" value="FI19480P1"/>
    <property type="match status" value="1"/>
</dbReference>
<name>A0ABD2MD25_9BILA</name>
<evidence type="ECO:0008006" key="5">
    <source>
        <dbReference type="Google" id="ProtNLM"/>
    </source>
</evidence>
<comment type="caution">
    <text evidence="3">The sequence shown here is derived from an EMBL/GenBank/DDBJ whole genome shotgun (WGS) entry which is preliminary data.</text>
</comment>
<feature type="region of interest" description="Disordered" evidence="1">
    <location>
        <begin position="849"/>
        <end position="874"/>
    </location>
</feature>
<dbReference type="EMBL" id="JBICBT010000056">
    <property type="protein sequence ID" value="KAL3124962.1"/>
    <property type="molecule type" value="Genomic_DNA"/>
</dbReference>
<evidence type="ECO:0000313" key="4">
    <source>
        <dbReference type="Proteomes" id="UP001620626"/>
    </source>
</evidence>